<feature type="domain" description="O-antigen ligase-related" evidence="7">
    <location>
        <begin position="234"/>
        <end position="422"/>
    </location>
</feature>
<keyword evidence="3 6" id="KW-1133">Transmembrane helix</keyword>
<accession>A0A2M7W357</accession>
<feature type="transmembrane region" description="Helical" evidence="6">
    <location>
        <begin position="221"/>
        <end position="240"/>
    </location>
</feature>
<dbReference type="PANTHER" id="PTHR37422:SF23">
    <property type="entry name" value="TEICHURONIC ACID BIOSYNTHESIS PROTEIN TUAE"/>
    <property type="match status" value="1"/>
</dbReference>
<organism evidence="8 9">
    <name type="scientific">Candidatus Dojkabacteria bacterium CG_4_10_14_0_2_um_filter_Dojkabacteria_WS6_41_15</name>
    <dbReference type="NCBI Taxonomy" id="2014249"/>
    <lineage>
        <taxon>Bacteria</taxon>
        <taxon>Candidatus Dojkabacteria</taxon>
    </lineage>
</organism>
<proteinExistence type="predicted"/>
<sequence length="702" mass="78877">MSTQQPLTKIGSAIIFISGAYLFFITVVIAPYINVTVFSAVHSTTKFILVSSAGIIASLQLFFLVPRIQRSSSNSLTTIQRVVLGVSLLGSVVSLLWSASVKTSLFGMFMLWEHNVGIYIVYFILFTAWYVYFIVLRSVSLEKTVFHTLMTLACIVTIFYSLGEFYLWQPTTGYISQSVSRISLGFRNPLLAAYFLGMLWSFGAIKTVLSLTEQKKNWQGVFQIISNLLLFSGITFSLILTFTRSAWIAAALGFVLFIGIKLYRDRKAPQTERALLISRQIKLVVAACLLSALVFMIGFLYRKEITLRNSDLTIESQNTLTAIAQSLGKDDQQSALAFYQNAQQYSSAQIRLLEWKWGINTWTGSVKNFLFGTGLDAGFFEMPKFRDKIFNSFPTDSATKPFYVRNLYINTVMQIGIVASVGVFYFLFVGIRKLLNQEELDLPALSVIFAFLFQGLFYYSTQIPTVLFVFALAYVVAAGTQRKMILVRQPTLSEKMLLLAMALGLLAWILPIIKAELSINQYSQGALPVSVDEMAASAKIPINNNVLKRFLVYNYADNVLAQPYLTTLATSKDVDDLRIASDAYYLLAKKNGNVEDVRSSITALQNLLAIDATLPATWDGLGLRYLYIGEFQQATEAFTKAIELKPDYWYSYLHMGEVTRQQCNPKQAIEWYLKAEAYVPSAQTEIIEAQAEVRTPRPECSK</sequence>
<dbReference type="PROSITE" id="PS50005">
    <property type="entry name" value="TPR"/>
    <property type="match status" value="1"/>
</dbReference>
<reference evidence="9" key="1">
    <citation type="submission" date="2017-09" db="EMBL/GenBank/DDBJ databases">
        <title>Depth-based differentiation of microbial function through sediment-hosted aquifers and enrichment of novel symbionts in the deep terrestrial subsurface.</title>
        <authorList>
            <person name="Probst A.J."/>
            <person name="Ladd B."/>
            <person name="Jarett J.K."/>
            <person name="Geller-Mcgrath D.E."/>
            <person name="Sieber C.M.K."/>
            <person name="Emerson J.B."/>
            <person name="Anantharaman K."/>
            <person name="Thomas B.C."/>
            <person name="Malmstrom R."/>
            <person name="Stieglmeier M."/>
            <person name="Klingl A."/>
            <person name="Woyke T."/>
            <person name="Ryan C.M."/>
            <person name="Banfield J.F."/>
        </authorList>
    </citation>
    <scope>NUCLEOTIDE SEQUENCE [LARGE SCALE GENOMIC DNA]</scope>
</reference>
<comment type="subcellular location">
    <subcellularLocation>
        <location evidence="1">Membrane</location>
        <topology evidence="1">Multi-pass membrane protein</topology>
    </subcellularLocation>
</comment>
<feature type="transmembrane region" description="Helical" evidence="6">
    <location>
        <begin position="283"/>
        <end position="301"/>
    </location>
</feature>
<feature type="repeat" description="TPR" evidence="5">
    <location>
        <begin position="615"/>
        <end position="648"/>
    </location>
</feature>
<keyword evidence="5" id="KW-0802">TPR repeat</keyword>
<evidence type="ECO:0000256" key="5">
    <source>
        <dbReference type="PROSITE-ProRule" id="PRU00339"/>
    </source>
</evidence>
<feature type="transmembrane region" description="Helical" evidence="6">
    <location>
        <begin position="117"/>
        <end position="136"/>
    </location>
</feature>
<dbReference type="Gene3D" id="1.25.40.10">
    <property type="entry name" value="Tetratricopeptide repeat domain"/>
    <property type="match status" value="1"/>
</dbReference>
<dbReference type="EMBL" id="PFQB01000010">
    <property type="protein sequence ID" value="PJA15710.1"/>
    <property type="molecule type" value="Genomic_DNA"/>
</dbReference>
<dbReference type="SUPFAM" id="SSF48452">
    <property type="entry name" value="TPR-like"/>
    <property type="match status" value="1"/>
</dbReference>
<dbReference type="PROSITE" id="PS50293">
    <property type="entry name" value="TPR_REGION"/>
    <property type="match status" value="1"/>
</dbReference>
<dbReference type="InterPro" id="IPR019734">
    <property type="entry name" value="TPR_rpt"/>
</dbReference>
<feature type="transmembrane region" description="Helical" evidence="6">
    <location>
        <begin position="496"/>
        <end position="513"/>
    </location>
</feature>
<dbReference type="InterPro" id="IPR051533">
    <property type="entry name" value="WaaL-like"/>
</dbReference>
<evidence type="ECO:0000256" key="1">
    <source>
        <dbReference type="ARBA" id="ARBA00004141"/>
    </source>
</evidence>
<feature type="transmembrane region" description="Helical" evidence="6">
    <location>
        <begin position="78"/>
        <end position="97"/>
    </location>
</feature>
<dbReference type="GO" id="GO:0016020">
    <property type="term" value="C:membrane"/>
    <property type="evidence" value="ECO:0007669"/>
    <property type="project" value="UniProtKB-SubCell"/>
</dbReference>
<gene>
    <name evidence="8" type="ORF">COX64_00465</name>
</gene>
<evidence type="ECO:0000256" key="3">
    <source>
        <dbReference type="ARBA" id="ARBA00022989"/>
    </source>
</evidence>
<evidence type="ECO:0000259" key="7">
    <source>
        <dbReference type="Pfam" id="PF04932"/>
    </source>
</evidence>
<evidence type="ECO:0000256" key="4">
    <source>
        <dbReference type="ARBA" id="ARBA00023136"/>
    </source>
</evidence>
<dbReference type="AlphaFoldDB" id="A0A2M7W357"/>
<comment type="caution">
    <text evidence="8">The sequence shown here is derived from an EMBL/GenBank/DDBJ whole genome shotgun (WGS) entry which is preliminary data.</text>
</comment>
<feature type="transmembrane region" description="Helical" evidence="6">
    <location>
        <begin position="148"/>
        <end position="169"/>
    </location>
</feature>
<protein>
    <recommendedName>
        <fullName evidence="7">O-antigen ligase-related domain-containing protein</fullName>
    </recommendedName>
</protein>
<evidence type="ECO:0000313" key="8">
    <source>
        <dbReference type="EMBL" id="PJA15710.1"/>
    </source>
</evidence>
<evidence type="ECO:0000256" key="2">
    <source>
        <dbReference type="ARBA" id="ARBA00022692"/>
    </source>
</evidence>
<feature type="transmembrane region" description="Helical" evidence="6">
    <location>
        <begin position="407"/>
        <end position="428"/>
    </location>
</feature>
<dbReference type="InterPro" id="IPR007016">
    <property type="entry name" value="O-antigen_ligase-rel_domated"/>
</dbReference>
<evidence type="ECO:0000256" key="6">
    <source>
        <dbReference type="SAM" id="Phobius"/>
    </source>
</evidence>
<dbReference type="Pfam" id="PF04932">
    <property type="entry name" value="Wzy_C"/>
    <property type="match status" value="1"/>
</dbReference>
<dbReference type="PANTHER" id="PTHR37422">
    <property type="entry name" value="TEICHURONIC ACID BIOSYNTHESIS PROTEIN TUAE"/>
    <property type="match status" value="1"/>
</dbReference>
<evidence type="ECO:0000313" key="9">
    <source>
        <dbReference type="Proteomes" id="UP000228952"/>
    </source>
</evidence>
<feature type="transmembrane region" description="Helical" evidence="6">
    <location>
        <begin position="440"/>
        <end position="459"/>
    </location>
</feature>
<dbReference type="SMART" id="SM00028">
    <property type="entry name" value="TPR"/>
    <property type="match status" value="3"/>
</dbReference>
<name>A0A2M7W357_9BACT</name>
<keyword evidence="2 6" id="KW-0812">Transmembrane</keyword>
<feature type="transmembrane region" description="Helical" evidence="6">
    <location>
        <begin position="189"/>
        <end position="209"/>
    </location>
</feature>
<dbReference type="InterPro" id="IPR011990">
    <property type="entry name" value="TPR-like_helical_dom_sf"/>
</dbReference>
<feature type="transmembrane region" description="Helical" evidence="6">
    <location>
        <begin position="12"/>
        <end position="35"/>
    </location>
</feature>
<feature type="transmembrane region" description="Helical" evidence="6">
    <location>
        <begin position="47"/>
        <end position="66"/>
    </location>
</feature>
<feature type="transmembrane region" description="Helical" evidence="6">
    <location>
        <begin position="246"/>
        <end position="263"/>
    </location>
</feature>
<dbReference type="Proteomes" id="UP000228952">
    <property type="component" value="Unassembled WGS sequence"/>
</dbReference>
<keyword evidence="4 6" id="KW-0472">Membrane</keyword>